<evidence type="ECO:0000313" key="4">
    <source>
        <dbReference type="EMBL" id="KAF3340073.1"/>
    </source>
</evidence>
<sequence>MNSYDLRDFAARYLGRHEMKQWGLQSLVREVMGVHMEKPRWVRISNWARHVLFKEQIEYAAVDAFVSFEVFRRLYDRYF</sequence>
<dbReference type="Gene3D" id="3.30.420.10">
    <property type="entry name" value="Ribonuclease H-like superfamily/Ribonuclease H"/>
    <property type="match status" value="1"/>
</dbReference>
<dbReference type="InterPro" id="IPR036397">
    <property type="entry name" value="RNaseH_sf"/>
</dbReference>
<proteinExistence type="predicted"/>
<dbReference type="AlphaFoldDB" id="A0A833RSI0"/>
<dbReference type="PANTHER" id="PTHR13620:SF105">
    <property type="entry name" value="OS01G0737700 PROTEIN"/>
    <property type="match status" value="1"/>
</dbReference>
<dbReference type="InterPro" id="IPR012337">
    <property type="entry name" value="RNaseH-like_sf"/>
</dbReference>
<name>A0A833RSI0_9POAL</name>
<dbReference type="GO" id="GO:0006139">
    <property type="term" value="P:nucleobase-containing compound metabolic process"/>
    <property type="evidence" value="ECO:0007669"/>
    <property type="project" value="InterPro"/>
</dbReference>
<evidence type="ECO:0000256" key="1">
    <source>
        <dbReference type="ARBA" id="ARBA00022722"/>
    </source>
</evidence>
<dbReference type="OrthoDB" id="1920326at2759"/>
<organism evidence="4 5">
    <name type="scientific">Carex littledalei</name>
    <dbReference type="NCBI Taxonomy" id="544730"/>
    <lineage>
        <taxon>Eukaryota</taxon>
        <taxon>Viridiplantae</taxon>
        <taxon>Streptophyta</taxon>
        <taxon>Embryophyta</taxon>
        <taxon>Tracheophyta</taxon>
        <taxon>Spermatophyta</taxon>
        <taxon>Magnoliopsida</taxon>
        <taxon>Liliopsida</taxon>
        <taxon>Poales</taxon>
        <taxon>Cyperaceae</taxon>
        <taxon>Cyperoideae</taxon>
        <taxon>Cariceae</taxon>
        <taxon>Carex</taxon>
        <taxon>Carex subgen. Euthyceras</taxon>
    </lineage>
</organism>
<protein>
    <submittedName>
        <fullName evidence="4">Werner Syndrome-like exonuclease</fullName>
    </submittedName>
</protein>
<evidence type="ECO:0000259" key="3">
    <source>
        <dbReference type="Pfam" id="PF01612"/>
    </source>
</evidence>
<dbReference type="GO" id="GO:0005634">
    <property type="term" value="C:nucleus"/>
    <property type="evidence" value="ECO:0007669"/>
    <property type="project" value="TreeGrafter"/>
</dbReference>
<dbReference type="GO" id="GO:0005737">
    <property type="term" value="C:cytoplasm"/>
    <property type="evidence" value="ECO:0007669"/>
    <property type="project" value="TreeGrafter"/>
</dbReference>
<dbReference type="Proteomes" id="UP000623129">
    <property type="component" value="Unassembled WGS sequence"/>
</dbReference>
<dbReference type="Pfam" id="PF01612">
    <property type="entry name" value="DNA_pol_A_exo1"/>
    <property type="match status" value="1"/>
</dbReference>
<keyword evidence="2" id="KW-0378">Hydrolase</keyword>
<feature type="domain" description="3'-5' exonuclease" evidence="3">
    <location>
        <begin position="4"/>
        <end position="74"/>
    </location>
</feature>
<keyword evidence="4" id="KW-0269">Exonuclease</keyword>
<dbReference type="SUPFAM" id="SSF53098">
    <property type="entry name" value="Ribonuclease H-like"/>
    <property type="match status" value="1"/>
</dbReference>
<dbReference type="PANTHER" id="PTHR13620">
    <property type="entry name" value="3-5 EXONUCLEASE"/>
    <property type="match status" value="1"/>
</dbReference>
<accession>A0A833RSI0</accession>
<dbReference type="GO" id="GO:0003676">
    <property type="term" value="F:nucleic acid binding"/>
    <property type="evidence" value="ECO:0007669"/>
    <property type="project" value="InterPro"/>
</dbReference>
<keyword evidence="5" id="KW-1185">Reference proteome</keyword>
<reference evidence="4" key="1">
    <citation type="submission" date="2020-01" db="EMBL/GenBank/DDBJ databases">
        <title>Genome sequence of Kobresia littledalei, the first chromosome-level genome in the family Cyperaceae.</title>
        <authorList>
            <person name="Qu G."/>
        </authorList>
    </citation>
    <scope>NUCLEOTIDE SEQUENCE</scope>
    <source>
        <strain evidence="4">C.B.Clarke</strain>
        <tissue evidence="4">Leaf</tissue>
    </source>
</reference>
<comment type="caution">
    <text evidence="4">The sequence shown here is derived from an EMBL/GenBank/DDBJ whole genome shotgun (WGS) entry which is preliminary data.</text>
</comment>
<dbReference type="GO" id="GO:0008408">
    <property type="term" value="F:3'-5' exonuclease activity"/>
    <property type="evidence" value="ECO:0007669"/>
    <property type="project" value="InterPro"/>
</dbReference>
<evidence type="ECO:0000256" key="2">
    <source>
        <dbReference type="ARBA" id="ARBA00022801"/>
    </source>
</evidence>
<dbReference type="InterPro" id="IPR051132">
    <property type="entry name" value="3-5_Exonuclease_domain"/>
</dbReference>
<gene>
    <name evidence="4" type="ORF">FCM35_KLT15844</name>
</gene>
<evidence type="ECO:0000313" key="5">
    <source>
        <dbReference type="Proteomes" id="UP000623129"/>
    </source>
</evidence>
<dbReference type="InterPro" id="IPR002562">
    <property type="entry name" value="3'-5'_exonuclease_dom"/>
</dbReference>
<dbReference type="EMBL" id="SWLB01000003">
    <property type="protein sequence ID" value="KAF3340073.1"/>
    <property type="molecule type" value="Genomic_DNA"/>
</dbReference>
<keyword evidence="1" id="KW-0540">Nuclease</keyword>